<keyword evidence="3" id="KW-1185">Reference proteome</keyword>
<evidence type="ECO:0000313" key="2">
    <source>
        <dbReference type="EMBL" id="RNJ53983.1"/>
    </source>
</evidence>
<feature type="compositionally biased region" description="Low complexity" evidence="1">
    <location>
        <begin position="170"/>
        <end position="210"/>
    </location>
</feature>
<dbReference type="InterPro" id="IPR038609">
    <property type="entry name" value="HDA1_su2/3_sf"/>
</dbReference>
<comment type="caution">
    <text evidence="2">The sequence shown here is derived from an EMBL/GenBank/DDBJ whole genome shotgun (WGS) entry which is preliminary data.</text>
</comment>
<dbReference type="EMBL" id="RBVV01000119">
    <property type="protein sequence ID" value="RNJ53983.1"/>
    <property type="molecule type" value="Genomic_DNA"/>
</dbReference>
<dbReference type="STRING" id="1051616.A0A3M9Y0F7"/>
<feature type="region of interest" description="Disordered" evidence="1">
    <location>
        <begin position="1"/>
        <end position="119"/>
    </location>
</feature>
<dbReference type="Gene3D" id="2.40.50.40">
    <property type="match status" value="1"/>
</dbReference>
<feature type="compositionally biased region" description="Polar residues" evidence="1">
    <location>
        <begin position="353"/>
        <end position="369"/>
    </location>
</feature>
<protein>
    <recommendedName>
        <fullName evidence="4">Chromo domain-containing protein</fullName>
    </recommendedName>
</protein>
<feature type="region of interest" description="Disordered" evidence="1">
    <location>
        <begin position="1283"/>
        <end position="1378"/>
    </location>
</feature>
<accession>A0A3M9Y0F7</accession>
<feature type="compositionally biased region" description="Basic and acidic residues" evidence="1">
    <location>
        <begin position="93"/>
        <end position="103"/>
    </location>
</feature>
<feature type="compositionally biased region" description="Basic and acidic residues" evidence="1">
    <location>
        <begin position="417"/>
        <end position="426"/>
    </location>
</feature>
<evidence type="ECO:0008006" key="4">
    <source>
        <dbReference type="Google" id="ProtNLM"/>
    </source>
</evidence>
<dbReference type="Proteomes" id="UP000267145">
    <property type="component" value="Unassembled WGS sequence"/>
</dbReference>
<feature type="compositionally biased region" description="Polar residues" evidence="1">
    <location>
        <begin position="390"/>
        <end position="406"/>
    </location>
</feature>
<feature type="region of interest" description="Disordered" evidence="1">
    <location>
        <begin position="165"/>
        <end position="289"/>
    </location>
</feature>
<feature type="compositionally biased region" description="Polar residues" evidence="1">
    <location>
        <begin position="21"/>
        <end position="35"/>
    </location>
</feature>
<evidence type="ECO:0000256" key="1">
    <source>
        <dbReference type="SAM" id="MobiDB-lite"/>
    </source>
</evidence>
<gene>
    <name evidence="2" type="ORF">D7B24_001008</name>
</gene>
<feature type="compositionally biased region" description="Basic and acidic residues" evidence="1">
    <location>
        <begin position="61"/>
        <end position="71"/>
    </location>
</feature>
<organism evidence="2 3">
    <name type="scientific">Verticillium nonalfalfae</name>
    <dbReference type="NCBI Taxonomy" id="1051616"/>
    <lineage>
        <taxon>Eukaryota</taxon>
        <taxon>Fungi</taxon>
        <taxon>Dikarya</taxon>
        <taxon>Ascomycota</taxon>
        <taxon>Pezizomycotina</taxon>
        <taxon>Sordariomycetes</taxon>
        <taxon>Hypocreomycetidae</taxon>
        <taxon>Glomerellales</taxon>
        <taxon>Plectosphaerellaceae</taxon>
        <taxon>Verticillium</taxon>
    </lineage>
</organism>
<feature type="compositionally biased region" description="Basic and acidic residues" evidence="1">
    <location>
        <begin position="1283"/>
        <end position="1305"/>
    </location>
</feature>
<sequence length="1378" mass="150827">MPRSSRVIGSKLKTSNRRLRSSGSTATKPPINNQAEVRPQTRAASTDDFLARTIPSQHLGNSDDPRGHDQGNRSPPGSPSMPSRPGVLPVESDSVRSADHDPEQIDSQGAEEGDFWPIVGIVKERRRNKKLSYLVRWASDPQTGQEFPLQWISAEGVTEAAIEEWESEKAQAQSQKTRAQKTTTTKKSTPRTSVVATAATATAETPIASPQSVDSSQDVLPANRRKRPRPLDSRARSSSVADFLPGLTADDVRASKRPRLSVDLSSLPSEEAYTPEASDNFERPNTSSIFVELPSKAAIDTSQYHSFPESSQQTANSHSQSLSALEELDAQITLEPAFHSQETIPDSQDWLDDTQTGSSSQALSVSQTVPRPRLEIPDSQKDSSLEKSLVPSQSLVDPSTGDASRTQDPEIPSHQPDIGDTREQANEQHSSLNELVEESHRPGASPKFFSQPDFGFDLELIASSALDSREIVPESSSGAPVPLTQPQEQLESAGSYALAVVEVPQSQDVLTEQAAQIDPAQASIAVSQVTCDSSSPDNVVPDSVVRKAICSDSRTSSSLPAHSSKMSGVAPEEDDPVALLLDAAAGQQNAESSAPISEFPDVNDLFDFIGSSNRTKFPAEDLNQEMTVSGETQTTLPGALPVANDILLSAPEPTSLPLMPVMNELQEPVNESHLEIATSTDMSGALLQPESVPEVFPATISPSEISRTVEPESLMQAPLEPPTMSIEAVDPEITSSPSSEVPGSDQYTVTLPLPANMKEVYLNTILRYRREIEAFNNQQSNEGTPPDVQLSAQIDRFFGDLFDICDHPASLGADELRQLDTTDIQKHAMGTNSKFYFVGRLLERLAYTDKKVLIIARSQKLLGYLQAIIGTIKPSDREESELVVQLAHADQDVDALAFDIVIGYDSAYAASVASQQVEQAEPSKKPVVISLVITYSIEHFEVVIPTDFGDLDRKNALLISIFQSRAVLANHGDQDVERVVAEFAEHLLDPDLAFDWEPELIPSDLLDFYDNAQKSQTQPQSQLEARQISALKRKHDGPPVGSPKRLRRSQSVAQTPAELDTTVRELIDPDPAKEQVMLTRAAWGALTQKNTELESQLRDKDELEAITRKQITRMSKQIKSHESTANVIQKQHMAALSERAGFEKERNQAVEQEQAVRARLAERDATILALQARLEQAASKDSVLAGLDERSKELSAAREEIRLLEKKLKSKESDFDFARGQYQDERQHVNDTVQENKELREQVAQLKQQFSESLVKIQQINADSSQKDLQRLVVEAQTLAKDRERELERTREELRSLKNGRRETRGTSVPRSPRMGVMTPRNGRGGLSTLGASAGATPGSRGTSPSHVVETPAPPPPPPLFAASSAANGRFNHLRDRL</sequence>
<feature type="compositionally biased region" description="Basic and acidic residues" evidence="1">
    <location>
        <begin position="372"/>
        <end position="385"/>
    </location>
</feature>
<feature type="compositionally biased region" description="Polar residues" evidence="1">
    <location>
        <begin position="302"/>
        <end position="323"/>
    </location>
</feature>
<dbReference type="GeneID" id="39604697"/>
<name>A0A3M9Y0F7_9PEZI</name>
<dbReference type="RefSeq" id="XP_028492141.1">
    <property type="nucleotide sequence ID" value="XM_028635253.1"/>
</dbReference>
<evidence type="ECO:0000313" key="3">
    <source>
        <dbReference type="Proteomes" id="UP000267145"/>
    </source>
</evidence>
<feature type="region of interest" description="Disordered" evidence="1">
    <location>
        <begin position="302"/>
        <end position="448"/>
    </location>
</feature>
<dbReference type="Gene3D" id="3.40.50.12360">
    <property type="match status" value="1"/>
</dbReference>
<reference evidence="2 3" key="1">
    <citation type="submission" date="2018-10" db="EMBL/GenBank/DDBJ databases">
        <title>Genome sequence of Verticillium nonalfalfae VnAa140.</title>
        <authorList>
            <person name="Stajich J.E."/>
            <person name="Kasson M.T."/>
        </authorList>
    </citation>
    <scope>NUCLEOTIDE SEQUENCE [LARGE SCALE GENOMIC DNA]</scope>
    <source>
        <strain evidence="2 3">VnAa140</strain>
    </source>
</reference>
<proteinExistence type="predicted"/>
<feature type="region of interest" description="Disordered" evidence="1">
    <location>
        <begin position="1031"/>
        <end position="1055"/>
    </location>
</feature>